<sequence>MTAYLLAFIALSAGVTTNTESSILTRLFQLDLGFKQTLILLDTLGDESSQVTAADIITLYNITTFQGPNNPLQQFYVPCIESTQYVLCQAYHTVAMTSLSLYSELVDDAYDFNKDQRNVFQDGFTNIFNENLEFVAKVAPYGLPLCFEGIQLDDSAVEKAFLKAFEALDPLAVAK</sequence>
<accession>A0ABR4HWP0</accession>
<gene>
    <name evidence="2" type="ORF">BDW59DRAFT_164829</name>
</gene>
<dbReference type="EMBL" id="JBFXLS010000073">
    <property type="protein sequence ID" value="KAL2819920.1"/>
    <property type="molecule type" value="Genomic_DNA"/>
</dbReference>
<evidence type="ECO:0000256" key="1">
    <source>
        <dbReference type="SAM" id="SignalP"/>
    </source>
</evidence>
<evidence type="ECO:0000313" key="3">
    <source>
        <dbReference type="Proteomes" id="UP001610335"/>
    </source>
</evidence>
<name>A0ABR4HWP0_9EURO</name>
<dbReference type="Proteomes" id="UP001610335">
    <property type="component" value="Unassembled WGS sequence"/>
</dbReference>
<keyword evidence="1" id="KW-0732">Signal</keyword>
<evidence type="ECO:0000313" key="2">
    <source>
        <dbReference type="EMBL" id="KAL2819920.1"/>
    </source>
</evidence>
<feature type="signal peptide" evidence="1">
    <location>
        <begin position="1"/>
        <end position="17"/>
    </location>
</feature>
<proteinExistence type="predicted"/>
<feature type="chain" id="PRO_5045752894" evidence="1">
    <location>
        <begin position="18"/>
        <end position="175"/>
    </location>
</feature>
<comment type="caution">
    <text evidence="2">The sequence shown here is derived from an EMBL/GenBank/DDBJ whole genome shotgun (WGS) entry which is preliminary data.</text>
</comment>
<organism evidence="2 3">
    <name type="scientific">Aspergillus cavernicola</name>
    <dbReference type="NCBI Taxonomy" id="176166"/>
    <lineage>
        <taxon>Eukaryota</taxon>
        <taxon>Fungi</taxon>
        <taxon>Dikarya</taxon>
        <taxon>Ascomycota</taxon>
        <taxon>Pezizomycotina</taxon>
        <taxon>Eurotiomycetes</taxon>
        <taxon>Eurotiomycetidae</taxon>
        <taxon>Eurotiales</taxon>
        <taxon>Aspergillaceae</taxon>
        <taxon>Aspergillus</taxon>
        <taxon>Aspergillus subgen. Nidulantes</taxon>
    </lineage>
</organism>
<keyword evidence="3" id="KW-1185">Reference proteome</keyword>
<protein>
    <submittedName>
        <fullName evidence="2">Uncharacterized protein</fullName>
    </submittedName>
</protein>
<reference evidence="2 3" key="1">
    <citation type="submission" date="2024-07" db="EMBL/GenBank/DDBJ databases">
        <title>Section-level genome sequencing and comparative genomics of Aspergillus sections Usti and Cavernicolus.</title>
        <authorList>
            <consortium name="Lawrence Berkeley National Laboratory"/>
            <person name="Nybo J.L."/>
            <person name="Vesth T.C."/>
            <person name="Theobald S."/>
            <person name="Frisvad J.C."/>
            <person name="Larsen T.O."/>
            <person name="Kjaerboelling I."/>
            <person name="Rothschild-Mancinelli K."/>
            <person name="Lyhne E.K."/>
            <person name="Kogle M.E."/>
            <person name="Barry K."/>
            <person name="Clum A."/>
            <person name="Na H."/>
            <person name="Ledsgaard L."/>
            <person name="Lin J."/>
            <person name="Lipzen A."/>
            <person name="Kuo A."/>
            <person name="Riley R."/>
            <person name="Mondo S."/>
            <person name="LaButti K."/>
            <person name="Haridas S."/>
            <person name="Pangalinan J."/>
            <person name="Salamov A.A."/>
            <person name="Simmons B.A."/>
            <person name="Magnuson J.K."/>
            <person name="Chen J."/>
            <person name="Drula E."/>
            <person name="Henrissat B."/>
            <person name="Wiebenga A."/>
            <person name="Lubbers R.J."/>
            <person name="Gomes A.C."/>
            <person name="Makela M.R."/>
            <person name="Stajich J."/>
            <person name="Grigoriev I.V."/>
            <person name="Mortensen U.H."/>
            <person name="De vries R.P."/>
            <person name="Baker S.E."/>
            <person name="Andersen M.R."/>
        </authorList>
    </citation>
    <scope>NUCLEOTIDE SEQUENCE [LARGE SCALE GENOMIC DNA]</scope>
    <source>
        <strain evidence="2 3">CBS 600.67</strain>
    </source>
</reference>